<evidence type="ECO:0000313" key="14">
    <source>
        <dbReference type="EMBL" id="ADI29259.1"/>
    </source>
</evidence>
<comment type="catalytic activity">
    <reaction evidence="10 12">
        <text>ATP + H2O = ADP + phosphate + H(+)</text>
        <dbReference type="Rhea" id="RHEA:13065"/>
        <dbReference type="ChEBI" id="CHEBI:15377"/>
        <dbReference type="ChEBI" id="CHEBI:15378"/>
        <dbReference type="ChEBI" id="CHEBI:30616"/>
        <dbReference type="ChEBI" id="CHEBI:43474"/>
        <dbReference type="ChEBI" id="CHEBI:456216"/>
    </reaction>
</comment>
<dbReference type="GO" id="GO:0003677">
    <property type="term" value="F:DNA binding"/>
    <property type="evidence" value="ECO:0007669"/>
    <property type="project" value="UniProtKB-UniRule"/>
</dbReference>
<keyword evidence="6 12" id="KW-0378">Hydrolase</keyword>
<feature type="binding site" evidence="12">
    <location>
        <begin position="354"/>
        <end position="361"/>
    </location>
    <ligand>
        <name>ATP</name>
        <dbReference type="ChEBI" id="CHEBI:30616"/>
        <label>2</label>
    </ligand>
</feature>
<dbReference type="PANTHER" id="PTHR42855:SF1">
    <property type="entry name" value="ABC TRANSPORTER DOMAIN-CONTAINING PROTEIN"/>
    <property type="match status" value="1"/>
</dbReference>
<feature type="binding site" evidence="12">
    <location>
        <begin position="36"/>
        <end position="43"/>
    </location>
    <ligand>
        <name>ATP</name>
        <dbReference type="ChEBI" id="CHEBI:30616"/>
        <label>1</label>
    </ligand>
</feature>
<dbReference type="GO" id="GO:0043022">
    <property type="term" value="F:ribosome binding"/>
    <property type="evidence" value="ECO:0007669"/>
    <property type="project" value="UniProtKB-UniRule"/>
</dbReference>
<reference evidence="15" key="1">
    <citation type="submission" date="2010-05" db="EMBL/GenBank/DDBJ databases">
        <title>Complete sequence of Methylotenera sp. 301.</title>
        <authorList>
            <person name="Lucas S."/>
            <person name="Copeland A."/>
            <person name="Lapidus A."/>
            <person name="Cheng J.-F."/>
            <person name="Bruce D."/>
            <person name="Goodwin L."/>
            <person name="Pitluck S."/>
            <person name="Clum A."/>
            <person name="Land M."/>
            <person name="Hauser L."/>
            <person name="Kyrpides N."/>
            <person name="Ivanova N."/>
            <person name="Chistoservova L."/>
            <person name="Kalyuzhnaya M."/>
            <person name="Woyke T."/>
        </authorList>
    </citation>
    <scope>NUCLEOTIDE SEQUENCE [LARGE SCALE GENOMIC DNA]</scope>
    <source>
        <strain evidence="15">301</strain>
    </source>
</reference>
<feature type="domain" description="ABC transporter" evidence="13">
    <location>
        <begin position="4"/>
        <end position="255"/>
    </location>
</feature>
<keyword evidence="9 12" id="KW-0234">DNA repair</keyword>
<keyword evidence="1" id="KW-0472">Membrane</keyword>
<feature type="domain" description="ABC transporter" evidence="13">
    <location>
        <begin position="322"/>
        <end position="539"/>
    </location>
</feature>
<dbReference type="Gene3D" id="1.10.287.380">
    <property type="entry name" value="Valyl-tRNA synthetase, C-terminal domain"/>
    <property type="match status" value="1"/>
</dbReference>
<gene>
    <name evidence="12" type="primary">uup</name>
    <name evidence="14" type="ordered locus">M301_0875</name>
</gene>
<dbReference type="PROSITE" id="PS00211">
    <property type="entry name" value="ABC_TRANSPORTER_1"/>
    <property type="match status" value="2"/>
</dbReference>
<keyword evidence="4 12" id="KW-0547">Nucleotide-binding</keyword>
<evidence type="ECO:0000256" key="9">
    <source>
        <dbReference type="ARBA" id="ARBA00023204"/>
    </source>
</evidence>
<dbReference type="InterPro" id="IPR043686">
    <property type="entry name" value="Uup"/>
</dbReference>
<evidence type="ECO:0000256" key="8">
    <source>
        <dbReference type="ARBA" id="ARBA00023125"/>
    </source>
</evidence>
<dbReference type="SMART" id="SM00382">
    <property type="entry name" value="AAA"/>
    <property type="match status" value="2"/>
</dbReference>
<evidence type="ECO:0000256" key="11">
    <source>
        <dbReference type="ARBA" id="ARBA00061478"/>
    </source>
</evidence>
<evidence type="ECO:0000259" key="13">
    <source>
        <dbReference type="PROSITE" id="PS50893"/>
    </source>
</evidence>
<proteinExistence type="inferred from homology"/>
<dbReference type="InterPro" id="IPR037118">
    <property type="entry name" value="Val-tRNA_synth_C_sf"/>
</dbReference>
<comment type="subcellular location">
    <subcellularLocation>
        <location evidence="12">Cytoplasm</location>
    </subcellularLocation>
    <text evidence="12">Associates with ribosomes.</text>
</comment>
<keyword evidence="8 12" id="KW-0238">DNA-binding</keyword>
<dbReference type="EC" id="3.6.1.-" evidence="12"/>
<name>D7DPL5_METV0</name>
<dbReference type="RefSeq" id="WP_013147575.1">
    <property type="nucleotide sequence ID" value="NC_014207.1"/>
</dbReference>
<dbReference type="GO" id="GO:0006281">
    <property type="term" value="P:DNA repair"/>
    <property type="evidence" value="ECO:0007669"/>
    <property type="project" value="UniProtKB-KW"/>
</dbReference>
<keyword evidence="3 12" id="KW-0677">Repeat</keyword>
<dbReference type="InterPro" id="IPR003593">
    <property type="entry name" value="AAA+_ATPase"/>
</dbReference>
<dbReference type="InterPro" id="IPR003439">
    <property type="entry name" value="ABC_transporter-like_ATP-bd"/>
</dbReference>
<dbReference type="GO" id="GO:0016887">
    <property type="term" value="F:ATP hydrolysis activity"/>
    <property type="evidence" value="ECO:0007669"/>
    <property type="project" value="UniProtKB-UniRule"/>
</dbReference>
<dbReference type="FunFam" id="3.40.50.300:FF:000309">
    <property type="entry name" value="ABC transporter ATP-binding protein"/>
    <property type="match status" value="1"/>
</dbReference>
<dbReference type="Pfam" id="PF16326">
    <property type="entry name" value="ABC_tran_CTD"/>
    <property type="match status" value="1"/>
</dbReference>
<keyword evidence="2 12" id="KW-0963">Cytoplasm</keyword>
<dbReference type="eggNOG" id="COG0488">
    <property type="taxonomic scope" value="Bacteria"/>
</dbReference>
<evidence type="ECO:0000256" key="5">
    <source>
        <dbReference type="ARBA" id="ARBA00022763"/>
    </source>
</evidence>
<evidence type="ECO:0000256" key="3">
    <source>
        <dbReference type="ARBA" id="ARBA00022737"/>
    </source>
</evidence>
<dbReference type="PANTHER" id="PTHR42855">
    <property type="entry name" value="ABC TRANSPORTER ATP-BINDING SUBUNIT"/>
    <property type="match status" value="1"/>
</dbReference>
<evidence type="ECO:0000256" key="10">
    <source>
        <dbReference type="ARBA" id="ARBA00049360"/>
    </source>
</evidence>
<reference evidence="14 15" key="2">
    <citation type="journal article" date="2011" name="J. Bacteriol.">
        <title>Genomes of three methylotrophs from a single niche uncover genetic and metabolic divergence of Methylophilaceae.</title>
        <authorList>
            <person name="Lapidus A."/>
            <person name="Clum A."/>
            <person name="Labutti K."/>
            <person name="Kaluzhnaya M.G."/>
            <person name="Lim S."/>
            <person name="Beck D.A."/>
            <person name="Glavina Del Rio T."/>
            <person name="Nolan M."/>
            <person name="Mavromatis K."/>
            <person name="Huntemann M."/>
            <person name="Lucas S."/>
            <person name="Lidstrom M.E."/>
            <person name="Ivanova N."/>
            <person name="Chistoserdova L."/>
        </authorList>
    </citation>
    <scope>NUCLEOTIDE SEQUENCE [LARGE SCALE GENOMIC DNA]</scope>
    <source>
        <strain evidence="14 15">301</strain>
    </source>
</reference>
<evidence type="ECO:0000256" key="12">
    <source>
        <dbReference type="HAMAP-Rule" id="MF_00848"/>
    </source>
</evidence>
<comment type="similarity">
    <text evidence="11 12">Belongs to the ABC transporter superfamily. ABCF family. Uup subfamily.</text>
</comment>
<dbReference type="PROSITE" id="PS50893">
    <property type="entry name" value="ABC_TRANSPORTER_2"/>
    <property type="match status" value="2"/>
</dbReference>
<dbReference type="KEGG" id="meh:M301_0875"/>
<keyword evidence="7 12" id="KW-0067">ATP-binding</keyword>
<keyword evidence="15" id="KW-1185">Reference proteome</keyword>
<dbReference type="AlphaFoldDB" id="D7DPL5"/>
<keyword evidence="5 12" id="KW-0227">DNA damage</keyword>
<sequence length="636" mass="70971">MPYITLDNASLAFGHHALLDKASFQLDAGERVGLIGRNGAGKSSLLKAIAGTIKLDEGTVWRSPSARVVYVPQEPELDTTHTVFEAVAEGLGSLQQTIIDYHQVTHDMGMPDADIDALMTKMQHLQHDLDTQNGWAAQSRVETVLSRLNLDADALVSTLSGGWRKRVALGRALVAEPEVLLLDEPTNHLDLEAIEWLEELLLSFNGCVLFITHDRRFLNRLATRITELDRGILTDFVGNFADYQIKKEELIAVEEVHAAKFDKFLAQEEVWIRQGIKARRTRNEGRVRRLEALRLDRAARRERQGNVKLNLDAGERSGKLVAELENVSKAYGNRTLINNFSTRILRGDKIGLLGPNGIGKTTLLKLILGDIEADSGNVERGTKINVAYFDQMREQLDEEATLADTISPGSDFVEIGNERKHVISYLEDFLFPPQRSRSPVKSLSGGERNRLLLARLFARPANVLVLDEPTNDLDIDTLELLESLLQEFAGTLFLVSHDRAFLENTVTQVIAFEGNAVLTEFGGGYDDWQRYTQQRLEEKKAQQTQAAKANVKPSNTAQAKPASKLSFKEEKELAAIPAEIEKLELEQASINKQLADGELYKTQAALVKTLQARLVEIEGLLEKSLARWEELDAKNL</sequence>
<dbReference type="Pfam" id="PF12848">
    <property type="entry name" value="ABC_tran_Xtn"/>
    <property type="match status" value="1"/>
</dbReference>
<dbReference type="HOGENOM" id="CLU_000604_36_0_4"/>
<protein>
    <recommendedName>
        <fullName evidence="12">ATP-binding protein Uup</fullName>
        <ecNumber evidence="12">3.6.1.-</ecNumber>
    </recommendedName>
</protein>
<dbReference type="STRING" id="666681.M301_0875"/>
<organism evidence="14 15">
    <name type="scientific">Methylotenera versatilis (strain 301)</name>
    <dbReference type="NCBI Taxonomy" id="666681"/>
    <lineage>
        <taxon>Bacteria</taxon>
        <taxon>Pseudomonadati</taxon>
        <taxon>Pseudomonadota</taxon>
        <taxon>Betaproteobacteria</taxon>
        <taxon>Nitrosomonadales</taxon>
        <taxon>Methylophilaceae</taxon>
        <taxon>Methylotenera</taxon>
    </lineage>
</organism>
<dbReference type="InterPro" id="IPR027417">
    <property type="entry name" value="P-loop_NTPase"/>
</dbReference>
<dbReference type="Gene3D" id="3.40.50.300">
    <property type="entry name" value="P-loop containing nucleotide triphosphate hydrolases"/>
    <property type="match status" value="2"/>
</dbReference>
<evidence type="ECO:0000256" key="1">
    <source>
        <dbReference type="ARBA" id="ARBA00022475"/>
    </source>
</evidence>
<evidence type="ECO:0000313" key="15">
    <source>
        <dbReference type="Proteomes" id="UP000000383"/>
    </source>
</evidence>
<evidence type="ECO:0000256" key="7">
    <source>
        <dbReference type="ARBA" id="ARBA00022840"/>
    </source>
</evidence>
<evidence type="ECO:0000256" key="4">
    <source>
        <dbReference type="ARBA" id="ARBA00022741"/>
    </source>
</evidence>
<dbReference type="HAMAP" id="MF_00848">
    <property type="entry name" value="Uup"/>
    <property type="match status" value="1"/>
</dbReference>
<dbReference type="GO" id="GO:0005524">
    <property type="term" value="F:ATP binding"/>
    <property type="evidence" value="ECO:0007669"/>
    <property type="project" value="UniProtKB-UniRule"/>
</dbReference>
<dbReference type="GO" id="GO:0005737">
    <property type="term" value="C:cytoplasm"/>
    <property type="evidence" value="ECO:0007669"/>
    <property type="project" value="UniProtKB-SubCell"/>
</dbReference>
<dbReference type="FunFam" id="3.40.50.300:FF:000011">
    <property type="entry name" value="Putative ABC transporter ATP-binding component"/>
    <property type="match status" value="1"/>
</dbReference>
<dbReference type="InterPro" id="IPR017871">
    <property type="entry name" value="ABC_transporter-like_CS"/>
</dbReference>
<dbReference type="OrthoDB" id="9762051at2"/>
<comment type="function">
    <text evidence="12">Probably plays a role in ribosome assembly or function. May be involved in resolution of branched DNA intermediates that result from template switching in postreplication gaps. Binds DNA and has ATPase activity.</text>
</comment>
<dbReference type="Proteomes" id="UP000000383">
    <property type="component" value="Chromosome"/>
</dbReference>
<accession>D7DPL5</accession>
<dbReference type="SUPFAM" id="SSF52540">
    <property type="entry name" value="P-loop containing nucleoside triphosphate hydrolases"/>
    <property type="match status" value="2"/>
</dbReference>
<dbReference type="Pfam" id="PF00005">
    <property type="entry name" value="ABC_tran"/>
    <property type="match status" value="2"/>
</dbReference>
<dbReference type="InterPro" id="IPR032524">
    <property type="entry name" value="ABC_tran_C"/>
</dbReference>
<dbReference type="InterPro" id="IPR032781">
    <property type="entry name" value="ABC_tran_Xtn"/>
</dbReference>
<dbReference type="EMBL" id="CP002056">
    <property type="protein sequence ID" value="ADI29259.1"/>
    <property type="molecule type" value="Genomic_DNA"/>
</dbReference>
<evidence type="ECO:0000256" key="2">
    <source>
        <dbReference type="ARBA" id="ARBA00022490"/>
    </source>
</evidence>
<dbReference type="CDD" id="cd03221">
    <property type="entry name" value="ABCF_EF-3"/>
    <property type="match status" value="2"/>
</dbReference>
<evidence type="ECO:0000256" key="6">
    <source>
        <dbReference type="ARBA" id="ARBA00022801"/>
    </source>
</evidence>
<dbReference type="InterPro" id="IPR051309">
    <property type="entry name" value="ABCF_ATPase"/>
</dbReference>
<keyword evidence="1" id="KW-1003">Cell membrane</keyword>